<protein>
    <submittedName>
        <fullName evidence="7">Uncharacterized protein</fullName>
    </submittedName>
</protein>
<feature type="transmembrane region" description="Helical" evidence="6">
    <location>
        <begin position="472"/>
        <end position="491"/>
    </location>
</feature>
<evidence type="ECO:0000256" key="1">
    <source>
        <dbReference type="ARBA" id="ARBA00004141"/>
    </source>
</evidence>
<evidence type="ECO:0000256" key="3">
    <source>
        <dbReference type="ARBA" id="ARBA00022989"/>
    </source>
</evidence>
<evidence type="ECO:0000256" key="2">
    <source>
        <dbReference type="ARBA" id="ARBA00022692"/>
    </source>
</evidence>
<proteinExistence type="predicted"/>
<evidence type="ECO:0000256" key="4">
    <source>
        <dbReference type="ARBA" id="ARBA00023136"/>
    </source>
</evidence>
<gene>
    <name evidence="7" type="ORF">PR048_033690</name>
</gene>
<organism evidence="7 8">
    <name type="scientific">Dryococelus australis</name>
    <dbReference type="NCBI Taxonomy" id="614101"/>
    <lineage>
        <taxon>Eukaryota</taxon>
        <taxon>Metazoa</taxon>
        <taxon>Ecdysozoa</taxon>
        <taxon>Arthropoda</taxon>
        <taxon>Hexapoda</taxon>
        <taxon>Insecta</taxon>
        <taxon>Pterygota</taxon>
        <taxon>Neoptera</taxon>
        <taxon>Polyneoptera</taxon>
        <taxon>Phasmatodea</taxon>
        <taxon>Verophasmatodea</taxon>
        <taxon>Anareolatae</taxon>
        <taxon>Phasmatidae</taxon>
        <taxon>Eurycanthinae</taxon>
        <taxon>Dryococelus</taxon>
    </lineage>
</organism>
<evidence type="ECO:0000313" key="8">
    <source>
        <dbReference type="Proteomes" id="UP001159363"/>
    </source>
</evidence>
<name>A0ABQ9G114_9NEOP</name>
<feature type="transmembrane region" description="Helical" evidence="6">
    <location>
        <begin position="109"/>
        <end position="130"/>
    </location>
</feature>
<keyword evidence="3 6" id="KW-1133">Transmembrane helix</keyword>
<reference evidence="7 8" key="1">
    <citation type="submission" date="2023-02" db="EMBL/GenBank/DDBJ databases">
        <title>LHISI_Scaffold_Assembly.</title>
        <authorList>
            <person name="Stuart O.P."/>
            <person name="Cleave R."/>
            <person name="Magrath M.J.L."/>
            <person name="Mikheyev A.S."/>
        </authorList>
    </citation>
    <scope>NUCLEOTIDE SEQUENCE [LARGE SCALE GENOMIC DNA]</scope>
    <source>
        <strain evidence="7">Daus_M_001</strain>
        <tissue evidence="7">Leg muscle</tissue>
    </source>
</reference>
<comment type="subcellular location">
    <subcellularLocation>
        <location evidence="1">Membrane</location>
        <topology evidence="1">Multi-pass membrane protein</topology>
    </subcellularLocation>
</comment>
<keyword evidence="8" id="KW-1185">Reference proteome</keyword>
<evidence type="ECO:0000313" key="7">
    <source>
        <dbReference type="EMBL" id="KAJ8866166.1"/>
    </source>
</evidence>
<comment type="caution">
    <text evidence="7">The sequence shown here is derived from an EMBL/GenBank/DDBJ whole genome shotgun (WGS) entry which is preliminary data.</text>
</comment>
<keyword evidence="2 6" id="KW-0812">Transmembrane</keyword>
<accession>A0ABQ9G114</accession>
<dbReference type="Proteomes" id="UP001159363">
    <property type="component" value="Chromosome 16"/>
</dbReference>
<sequence length="571" mass="61888">MSQARERPDLYSGGLEAAGMQCRGGVMSFCPGRRGNTLVIVSASCLVVGAPPFPMSGQLAGSQRLLIRSCCPYVQTLCRWDMAKVVLKSDPHVEEIGKGRFCNVSCFKFIVRSITLILLYFSLSVGLTFYQRWFLKNFHFPLTVVVIHLVVKFLLALLYRLAWACYTKQSRVVLSWDNFISKIGPTGIASGLDVAFSNWGLELVKVSLFSKLDVSADSLRGMTDLPFSGVMGSDGKFAWQVSPEGSVATLTNGVRPRVVRKEQSTSSGADDGPVFQKQEGSAAAEVASGGIVFGCGVRWTMAQLIMQKSKLCLQNPLDMIFFVQPWMIVGVLPFAVAFEEFDGLFFLVDVVALVDPPAVAFPFGGVLFGFDSTGVRTVCDSFFRLLVPWCGPLQAILIVLWTTPTLGPQRGPKGMLSGPAAKGELVGYQEVGCRSGLRLREPLDDIDRQLHYPRVQEAVTVVLAVEWTGDQLSMVNVVGLLVCLGGILVHVKHKVARAQEEGRTGLGGMDTCDADCISLDGGVSKGSELQVPLLGEDGQGGPPSLHSGDDDSEEDSSTVLFSVLQHWDNVR</sequence>
<dbReference type="InterPro" id="IPR050186">
    <property type="entry name" value="TPT_transporter"/>
</dbReference>
<evidence type="ECO:0000256" key="6">
    <source>
        <dbReference type="SAM" id="Phobius"/>
    </source>
</evidence>
<feature type="transmembrane region" description="Helical" evidence="6">
    <location>
        <begin position="142"/>
        <end position="162"/>
    </location>
</feature>
<keyword evidence="4 6" id="KW-0472">Membrane</keyword>
<feature type="region of interest" description="Disordered" evidence="5">
    <location>
        <begin position="531"/>
        <end position="556"/>
    </location>
</feature>
<dbReference type="EMBL" id="JARBHB010000017">
    <property type="protein sequence ID" value="KAJ8866166.1"/>
    <property type="molecule type" value="Genomic_DNA"/>
</dbReference>
<feature type="transmembrane region" description="Helical" evidence="6">
    <location>
        <begin position="317"/>
        <end position="338"/>
    </location>
</feature>
<dbReference type="PANTHER" id="PTHR11132">
    <property type="entry name" value="SOLUTE CARRIER FAMILY 35"/>
    <property type="match status" value="1"/>
</dbReference>
<feature type="transmembrane region" description="Helical" evidence="6">
    <location>
        <begin position="382"/>
        <end position="402"/>
    </location>
</feature>
<evidence type="ECO:0000256" key="5">
    <source>
        <dbReference type="SAM" id="MobiDB-lite"/>
    </source>
</evidence>
<feature type="transmembrane region" description="Helical" evidence="6">
    <location>
        <begin position="344"/>
        <end position="370"/>
    </location>
</feature>